<name>A0ABX4YHG7_9LEPT</name>
<dbReference type="PANTHER" id="PTHR36513:SF1">
    <property type="entry name" value="TRANSMEMBRANE PROTEIN"/>
    <property type="match status" value="1"/>
</dbReference>
<organism evidence="1 2">
    <name type="scientific">Leptospira inadai serovar Lyme</name>
    <dbReference type="NCBI Taxonomy" id="293084"/>
    <lineage>
        <taxon>Bacteria</taxon>
        <taxon>Pseudomonadati</taxon>
        <taxon>Spirochaetota</taxon>
        <taxon>Spirochaetia</taxon>
        <taxon>Leptospirales</taxon>
        <taxon>Leptospiraceae</taxon>
        <taxon>Leptospira</taxon>
    </lineage>
</organism>
<evidence type="ECO:0000313" key="1">
    <source>
        <dbReference type="EMBL" id="PNV74703.1"/>
    </source>
</evidence>
<dbReference type="RefSeq" id="WP_020988293.1">
    <property type="nucleotide sequence ID" value="NZ_MCRM02000011.1"/>
</dbReference>
<keyword evidence="2" id="KW-1185">Reference proteome</keyword>
<reference evidence="1" key="1">
    <citation type="submission" date="2018-01" db="EMBL/GenBank/DDBJ databases">
        <title>Genomic characterization of Leptospira inadai serogroup Lyme isolated from captured rat in Brazil and comparative analysis with human reference strain.</title>
        <authorList>
            <person name="Moreno L.Z."/>
            <person name="Loureiro A.P."/>
            <person name="Miraglia F."/>
            <person name="Kremer F.S."/>
            <person name="Eslabao M.R."/>
            <person name="Dellagostin O.A."/>
            <person name="Lilenbaum W."/>
            <person name="Moreno A.M."/>
        </authorList>
    </citation>
    <scope>NUCLEOTIDE SEQUENCE [LARGE SCALE GENOMIC DNA]</scope>
    <source>
        <strain evidence="1">M34/99</strain>
    </source>
</reference>
<keyword evidence="1" id="KW-0378">Hydrolase</keyword>
<dbReference type="Pfam" id="PF05990">
    <property type="entry name" value="DUF900"/>
    <property type="match status" value="1"/>
</dbReference>
<sequence>MSFLRKNIPPALHFSIIAFLFSCGPSFAELIERRTSNSYASTQAMEIFFATVRSTNPAAQVACSNAYFMVFGNQIQKTGSCVVSVPADREVGEIPFGLGAKDKFFQFLEHRINAGNLSIEESEKLWWNKIEADPFEEIIVFIHGFNVGFEEAVLRAAQLKYDLKFPGRVVTFTWPAGGDASLLGSLLLKNTYEKNLVSARASREPFKIFLKRMIKTGKKIHLLVHSMGHQVALKPIAEIAKESSNSFIHELVLNAPDYETGEFILLLDPLIRSSSRITLYCSPGDSALLASSQIHQTGRLGNCSKFPGIDVVNVNPIDSSMISLGHGYYSSRPILTDLYQLFLGVKADKRLFIRKSYGNENYVLRN</sequence>
<accession>A0ABX4YHG7</accession>
<protein>
    <submittedName>
        <fullName evidence="1">Alpha/beta hydrolase</fullName>
    </submittedName>
</protein>
<dbReference type="InterPro" id="IPR029058">
    <property type="entry name" value="AB_hydrolase_fold"/>
</dbReference>
<comment type="caution">
    <text evidence="1">The sequence shown here is derived from an EMBL/GenBank/DDBJ whole genome shotgun (WGS) entry which is preliminary data.</text>
</comment>
<dbReference type="GO" id="GO:0016787">
    <property type="term" value="F:hydrolase activity"/>
    <property type="evidence" value="ECO:0007669"/>
    <property type="project" value="UniProtKB-KW"/>
</dbReference>
<proteinExistence type="predicted"/>
<dbReference type="SUPFAM" id="SSF53474">
    <property type="entry name" value="alpha/beta-Hydrolases"/>
    <property type="match status" value="1"/>
</dbReference>
<dbReference type="EMBL" id="MCRM02000011">
    <property type="protein sequence ID" value="PNV74703.1"/>
    <property type="molecule type" value="Genomic_DNA"/>
</dbReference>
<dbReference type="PANTHER" id="PTHR36513">
    <property type="entry name" value="ABC TRANSMEMBRANE TYPE-1 DOMAIN-CONTAINING PROTEIN"/>
    <property type="match status" value="1"/>
</dbReference>
<dbReference type="PROSITE" id="PS51257">
    <property type="entry name" value="PROKAR_LIPOPROTEIN"/>
    <property type="match status" value="1"/>
</dbReference>
<evidence type="ECO:0000313" key="2">
    <source>
        <dbReference type="Proteomes" id="UP000094669"/>
    </source>
</evidence>
<gene>
    <name evidence="1" type="ORF">BES34_012045</name>
</gene>
<dbReference type="Proteomes" id="UP000094669">
    <property type="component" value="Unassembled WGS sequence"/>
</dbReference>
<dbReference type="InterPro" id="IPR010297">
    <property type="entry name" value="DUF900_hydrolase"/>
</dbReference>